<keyword evidence="2" id="KW-0479">Metal-binding</keyword>
<dbReference type="AlphaFoldDB" id="A0AAT9GTJ6"/>
<sequence>MVFGFVILKKFNVISISGGSCSLSCSYCNSTYIKSMESAISEEEFYKLVVKKYMKGTRGFLISGGFNPKGELLNLKRILPVMKKVKKEFEDIIFNVHPGLVDKTTIEEMRDVVDIVDYEFAYSPKAFESKGIERKREEYIKVLEDFIDYGPKYVVPHIILGFPNDEVEESIKIVSSLRPYLINFLVLIPTKGTPSESIPIPSISEIIKYIELGSRLMNGKVSVGCMRPYKIKDELDKLVVERNLVERIANPSRKIWNNIELYDACCSLPTEYLDKFKINSI</sequence>
<dbReference type="SMART" id="SM00729">
    <property type="entry name" value="Elp3"/>
    <property type="match status" value="1"/>
</dbReference>
<dbReference type="GO" id="GO:0046872">
    <property type="term" value="F:metal ion binding"/>
    <property type="evidence" value="ECO:0007669"/>
    <property type="project" value="UniProtKB-KW"/>
</dbReference>
<dbReference type="PANTHER" id="PTHR43288:SF2">
    <property type="entry name" value="RADICAL SAM CORE DOMAIN-CONTAINING PROTEIN"/>
    <property type="match status" value="1"/>
</dbReference>
<dbReference type="InterPro" id="IPR006638">
    <property type="entry name" value="Elp3/MiaA/NifB-like_rSAM"/>
</dbReference>
<feature type="domain" description="Radical SAM core" evidence="5">
    <location>
        <begin position="6"/>
        <end position="220"/>
    </location>
</feature>
<organism evidence="6">
    <name type="scientific">Sulfurisphaera javensis</name>
    <dbReference type="NCBI Taxonomy" id="2049879"/>
    <lineage>
        <taxon>Archaea</taxon>
        <taxon>Thermoproteota</taxon>
        <taxon>Thermoprotei</taxon>
        <taxon>Sulfolobales</taxon>
        <taxon>Sulfolobaceae</taxon>
        <taxon>Sulfurisphaera</taxon>
    </lineage>
</organism>
<reference evidence="6" key="1">
    <citation type="submission" date="2024-03" db="EMBL/GenBank/DDBJ databases">
        <title>Complete genome sequence of Sulfurisphaera javensis strain KD-1.</title>
        <authorList>
            <person name="Sakai H."/>
            <person name="Nur N."/>
            <person name="Suwanto A."/>
            <person name="Kurosawa N."/>
        </authorList>
    </citation>
    <scope>NUCLEOTIDE SEQUENCE</scope>
    <source>
        <strain evidence="6">KD-1</strain>
    </source>
</reference>
<dbReference type="InterPro" id="IPR013785">
    <property type="entry name" value="Aldolase_TIM"/>
</dbReference>
<dbReference type="EMBL" id="AP031322">
    <property type="protein sequence ID" value="BFH74249.1"/>
    <property type="molecule type" value="Genomic_DNA"/>
</dbReference>
<dbReference type="GO" id="GO:0051536">
    <property type="term" value="F:iron-sulfur cluster binding"/>
    <property type="evidence" value="ECO:0007669"/>
    <property type="project" value="UniProtKB-KW"/>
</dbReference>
<dbReference type="PROSITE" id="PS51918">
    <property type="entry name" value="RADICAL_SAM"/>
    <property type="match status" value="1"/>
</dbReference>
<dbReference type="KEGG" id="sjv:SJAV_21930"/>
<evidence type="ECO:0000256" key="4">
    <source>
        <dbReference type="ARBA" id="ARBA00023014"/>
    </source>
</evidence>
<dbReference type="InterPro" id="IPR058240">
    <property type="entry name" value="rSAM_sf"/>
</dbReference>
<dbReference type="GO" id="GO:0003824">
    <property type="term" value="F:catalytic activity"/>
    <property type="evidence" value="ECO:0007669"/>
    <property type="project" value="InterPro"/>
</dbReference>
<evidence type="ECO:0000256" key="2">
    <source>
        <dbReference type="ARBA" id="ARBA00022723"/>
    </source>
</evidence>
<gene>
    <name evidence="6" type="ORF">SJAV_21930</name>
</gene>
<proteinExistence type="predicted"/>
<evidence type="ECO:0000259" key="5">
    <source>
        <dbReference type="PROSITE" id="PS51918"/>
    </source>
</evidence>
<dbReference type="SFLD" id="SFLDS00029">
    <property type="entry name" value="Radical_SAM"/>
    <property type="match status" value="1"/>
</dbReference>
<dbReference type="GeneID" id="92355145"/>
<accession>A0AAT9GTJ6</accession>
<dbReference type="InterPro" id="IPR007197">
    <property type="entry name" value="rSAM"/>
</dbReference>
<evidence type="ECO:0000256" key="3">
    <source>
        <dbReference type="ARBA" id="ARBA00023004"/>
    </source>
</evidence>
<dbReference type="SFLD" id="SFLDG01113">
    <property type="entry name" value="Uncharacterised_Radical_SAM_Su"/>
    <property type="match status" value="1"/>
</dbReference>
<dbReference type="Gene3D" id="3.20.20.70">
    <property type="entry name" value="Aldolase class I"/>
    <property type="match status" value="1"/>
</dbReference>
<keyword evidence="1" id="KW-0949">S-adenosyl-L-methionine</keyword>
<dbReference type="Pfam" id="PF04055">
    <property type="entry name" value="Radical_SAM"/>
    <property type="match status" value="1"/>
</dbReference>
<evidence type="ECO:0000313" key="6">
    <source>
        <dbReference type="EMBL" id="BFH74249.1"/>
    </source>
</evidence>
<keyword evidence="4" id="KW-0411">Iron-sulfur</keyword>
<protein>
    <submittedName>
        <fullName evidence="6">Radical SAM protein</fullName>
    </submittedName>
</protein>
<dbReference type="RefSeq" id="WP_369609776.1">
    <property type="nucleotide sequence ID" value="NZ_AP031322.1"/>
</dbReference>
<name>A0AAT9GTJ6_9CREN</name>
<dbReference type="SUPFAM" id="SSF102114">
    <property type="entry name" value="Radical SAM enzymes"/>
    <property type="match status" value="1"/>
</dbReference>
<keyword evidence="3" id="KW-0408">Iron</keyword>
<dbReference type="PANTHER" id="PTHR43288">
    <property type="entry name" value="BIOTIN SYNTHASE-RELATED PROTEIN, RADICAL SAM SUPERFAMILY"/>
    <property type="match status" value="1"/>
</dbReference>
<evidence type="ECO:0000256" key="1">
    <source>
        <dbReference type="ARBA" id="ARBA00022691"/>
    </source>
</evidence>